<keyword evidence="15" id="KW-1185">Reference proteome</keyword>
<keyword evidence="4 11" id="KW-0547">Nucleotide-binding</keyword>
<organism evidence="14 15">
    <name type="scientific">Candidatus Tokpelaia hoelldobleri</name>
    <dbReference type="NCBI Taxonomy" id="1902579"/>
    <lineage>
        <taxon>Bacteria</taxon>
        <taxon>Pseudomonadati</taxon>
        <taxon>Pseudomonadota</taxon>
        <taxon>Alphaproteobacteria</taxon>
        <taxon>Hyphomicrobiales</taxon>
        <taxon>Candidatus Tokpelaia</taxon>
    </lineage>
</organism>
<keyword evidence="8 11" id="KW-0030">Aminoacyl-tRNA synthetase</keyword>
<dbReference type="InterPro" id="IPR002307">
    <property type="entry name" value="Tyr-tRNA-ligase"/>
</dbReference>
<evidence type="ECO:0000259" key="13">
    <source>
        <dbReference type="Pfam" id="PF22421"/>
    </source>
</evidence>
<dbReference type="Gene3D" id="3.10.290.10">
    <property type="entry name" value="RNA-binding S4 domain"/>
    <property type="match status" value="1"/>
</dbReference>
<dbReference type="EC" id="6.1.1.1" evidence="11"/>
<reference evidence="14 15" key="2">
    <citation type="journal article" date="2016" name="Sci. Rep.">
        <title>The genome of Rhizobiales bacteria in predatory ants reveals urease gene functions but no genes for nitrogen fixation.</title>
        <authorList>
            <person name="Neuvonen M.M."/>
            <person name="Tamarit D."/>
            <person name="Naslund K."/>
            <person name="Liebig J."/>
            <person name="Feldhaar H."/>
            <person name="Moran N.A."/>
            <person name="Guy L."/>
            <person name="Andersson S.G."/>
        </authorList>
    </citation>
    <scope>NUCLEOTIDE SEQUENCE [LARGE SCALE GENOMIC DNA]</scope>
    <source>
        <strain evidence="14 15">Hsal</strain>
    </source>
</reference>
<dbReference type="PROSITE" id="PS50889">
    <property type="entry name" value="S4"/>
    <property type="match status" value="1"/>
</dbReference>
<keyword evidence="7 11" id="KW-0648">Protein biosynthesis</keyword>
<dbReference type="SUPFAM" id="SSF52374">
    <property type="entry name" value="Nucleotidylyl transferase"/>
    <property type="match status" value="1"/>
</dbReference>
<evidence type="ECO:0000256" key="12">
    <source>
        <dbReference type="PROSITE-ProRule" id="PRU00182"/>
    </source>
</evidence>
<gene>
    <name evidence="11 14" type="primary">tyrS</name>
    <name evidence="14" type="ORF">BHV28_09330</name>
</gene>
<evidence type="ECO:0000256" key="5">
    <source>
        <dbReference type="ARBA" id="ARBA00022840"/>
    </source>
</evidence>
<dbReference type="InterPro" id="IPR036986">
    <property type="entry name" value="S4_RNA-bd_sf"/>
</dbReference>
<evidence type="ECO:0000256" key="6">
    <source>
        <dbReference type="ARBA" id="ARBA00022884"/>
    </source>
</evidence>
<dbReference type="GO" id="GO:0006437">
    <property type="term" value="P:tyrosyl-tRNA aminoacylation"/>
    <property type="evidence" value="ECO:0007669"/>
    <property type="project" value="UniProtKB-UniRule"/>
</dbReference>
<keyword evidence="2 11" id="KW-0963">Cytoplasm</keyword>
<keyword evidence="5 11" id="KW-0067">ATP-binding</keyword>
<dbReference type="SUPFAM" id="SSF55174">
    <property type="entry name" value="Alpha-L RNA-binding motif"/>
    <property type="match status" value="1"/>
</dbReference>
<keyword evidence="3 11" id="KW-0436">Ligase</keyword>
<dbReference type="NCBIfam" id="TIGR00234">
    <property type="entry name" value="tyrS"/>
    <property type="match status" value="1"/>
</dbReference>
<dbReference type="InterPro" id="IPR014729">
    <property type="entry name" value="Rossmann-like_a/b/a_fold"/>
</dbReference>
<dbReference type="GO" id="GO:0005524">
    <property type="term" value="F:ATP binding"/>
    <property type="evidence" value="ECO:0007669"/>
    <property type="project" value="UniProtKB-UniRule"/>
</dbReference>
<feature type="binding site" evidence="11">
    <location>
        <position position="180"/>
    </location>
    <ligand>
        <name>L-tyrosine</name>
        <dbReference type="ChEBI" id="CHEBI:58315"/>
    </ligand>
</feature>
<evidence type="ECO:0000256" key="2">
    <source>
        <dbReference type="ARBA" id="ARBA00022490"/>
    </source>
</evidence>
<feature type="binding site" evidence="11">
    <location>
        <position position="239"/>
    </location>
    <ligand>
        <name>ATP</name>
        <dbReference type="ChEBI" id="CHEBI:30616"/>
    </ligand>
</feature>
<dbReference type="Pfam" id="PF22421">
    <property type="entry name" value="SYY_C-terminal"/>
    <property type="match status" value="1"/>
</dbReference>
<dbReference type="GO" id="GO:0004831">
    <property type="term" value="F:tyrosine-tRNA ligase activity"/>
    <property type="evidence" value="ECO:0007669"/>
    <property type="project" value="UniProtKB-UniRule"/>
</dbReference>
<dbReference type="Gene3D" id="1.10.240.10">
    <property type="entry name" value="Tyrosyl-Transfer RNA Synthetase"/>
    <property type="match status" value="1"/>
</dbReference>
<comment type="similarity">
    <text evidence="10 11">Belongs to the class-I aminoacyl-tRNA synthetase family. TyrS type 1 subfamily.</text>
</comment>
<dbReference type="AlphaFoldDB" id="A0A1U9JUU8"/>
<dbReference type="STRING" id="1902579.BHV28_09330"/>
<evidence type="ECO:0000256" key="11">
    <source>
        <dbReference type="HAMAP-Rule" id="MF_02006"/>
    </source>
</evidence>
<dbReference type="Pfam" id="PF00579">
    <property type="entry name" value="tRNA-synt_1b"/>
    <property type="match status" value="1"/>
</dbReference>
<evidence type="ECO:0000256" key="9">
    <source>
        <dbReference type="ARBA" id="ARBA00048248"/>
    </source>
</evidence>
<dbReference type="InterPro" id="IPR024107">
    <property type="entry name" value="Tyr-tRNA-ligase_bac_1"/>
</dbReference>
<dbReference type="Gene3D" id="3.40.50.620">
    <property type="entry name" value="HUPs"/>
    <property type="match status" value="1"/>
</dbReference>
<feature type="domain" description="Tyrosine--tRNA ligase SYY-like C-terminal" evidence="13">
    <location>
        <begin position="334"/>
        <end position="414"/>
    </location>
</feature>
<dbReference type="FunFam" id="1.10.240.10:FF:000001">
    <property type="entry name" value="Tyrosine--tRNA ligase"/>
    <property type="match status" value="1"/>
</dbReference>
<evidence type="ECO:0000256" key="3">
    <source>
        <dbReference type="ARBA" id="ARBA00022598"/>
    </source>
</evidence>
<dbReference type="CDD" id="cd00805">
    <property type="entry name" value="TyrRS_core"/>
    <property type="match status" value="1"/>
</dbReference>
<feature type="binding site" evidence="11">
    <location>
        <position position="39"/>
    </location>
    <ligand>
        <name>L-tyrosine</name>
        <dbReference type="ChEBI" id="CHEBI:58315"/>
    </ligand>
</feature>
<comment type="subcellular location">
    <subcellularLocation>
        <location evidence="1 11">Cytoplasm</location>
    </subcellularLocation>
</comment>
<dbReference type="InterPro" id="IPR002305">
    <property type="entry name" value="aa-tRNA-synth_Ic"/>
</dbReference>
<protein>
    <recommendedName>
        <fullName evidence="11">Tyrosine--tRNA ligase</fullName>
        <ecNumber evidence="11">6.1.1.1</ecNumber>
    </recommendedName>
    <alternativeName>
        <fullName evidence="11">Tyrosyl-tRNA synthetase</fullName>
        <shortName evidence="11">TyrRS</shortName>
    </alternativeName>
</protein>
<accession>A0A1U9JUU8</accession>
<evidence type="ECO:0000256" key="1">
    <source>
        <dbReference type="ARBA" id="ARBA00004496"/>
    </source>
</evidence>
<comment type="function">
    <text evidence="11">Catalyzes the attachment of tyrosine to tRNA(Tyr) in a two-step reaction: tyrosine is first activated by ATP to form Tyr-AMP and then transferred to the acceptor end of tRNA(Tyr).</text>
</comment>
<dbReference type="GO" id="GO:0005829">
    <property type="term" value="C:cytosol"/>
    <property type="evidence" value="ECO:0007669"/>
    <property type="project" value="TreeGrafter"/>
</dbReference>
<dbReference type="HAMAP" id="MF_02006">
    <property type="entry name" value="Tyr_tRNA_synth_type1"/>
    <property type="match status" value="1"/>
</dbReference>
<feature type="short sequence motif" description="'KMSKS' region" evidence="11">
    <location>
        <begin position="236"/>
        <end position="240"/>
    </location>
</feature>
<dbReference type="InterPro" id="IPR054608">
    <property type="entry name" value="SYY-like_C"/>
</dbReference>
<evidence type="ECO:0000256" key="7">
    <source>
        <dbReference type="ARBA" id="ARBA00022917"/>
    </source>
</evidence>
<dbReference type="FunFam" id="3.40.50.620:FF:000008">
    <property type="entry name" value="Tyrosine--tRNA ligase"/>
    <property type="match status" value="1"/>
</dbReference>
<proteinExistence type="inferred from homology"/>
<dbReference type="GO" id="GO:0042803">
    <property type="term" value="F:protein homodimerization activity"/>
    <property type="evidence" value="ECO:0007669"/>
    <property type="project" value="UniProtKB-ARBA"/>
</dbReference>
<evidence type="ECO:0000313" key="15">
    <source>
        <dbReference type="Proteomes" id="UP000188912"/>
    </source>
</evidence>
<dbReference type="GO" id="GO:0003723">
    <property type="term" value="F:RNA binding"/>
    <property type="evidence" value="ECO:0007669"/>
    <property type="project" value="UniProtKB-KW"/>
</dbReference>
<evidence type="ECO:0000256" key="10">
    <source>
        <dbReference type="ARBA" id="ARBA00060965"/>
    </source>
</evidence>
<evidence type="ECO:0000313" key="14">
    <source>
        <dbReference type="EMBL" id="AQS41629.1"/>
    </source>
</evidence>
<keyword evidence="6 12" id="KW-0694">RNA-binding</keyword>
<feature type="binding site" evidence="11">
    <location>
        <position position="176"/>
    </location>
    <ligand>
        <name>L-tyrosine</name>
        <dbReference type="ChEBI" id="CHEBI:58315"/>
    </ligand>
</feature>
<dbReference type="PRINTS" id="PR01040">
    <property type="entry name" value="TRNASYNTHTYR"/>
</dbReference>
<sequence>MSRFKSDFLHIMEERGFIHQISDEEGLDKLFRTETVTGYIGFDPTASSLHVGGLMQIMMLHWMQKTGHRPVALMGGGTGMIGDPSFKDEARKMMTVETIADNIAGIKKVFSRYVHFGDGATDALMVNNADWLRKLNYLEFLRDVGRHFSVNRMLSFDSVRLRLEREHSLSFLEFNYMILQAYDFVELSKRHHVRLQMGGSDQWGNIVNGIELGHRMDTPQLYALTSPLLTTASGVKMGKSLNGAVWLNADLLKPYEFWQYWRNTEDADVVRFLKLYTTLPMDEIKRLSTLQGAEINEVKKLLATEITAMLHGREAADTAAETARKTFEEGALGADLPHIDIAGKELAAGIGLLSLLVKSGLARSNGEARRHVQGGAIKVNDIAVEDESRMINDSDINTDGVIKLSFGKKKHVLVNRK</sequence>
<dbReference type="InterPro" id="IPR024088">
    <property type="entry name" value="Tyr-tRNA-ligase_bac-type"/>
</dbReference>
<feature type="short sequence motif" description="'HIGH' region" evidence="11">
    <location>
        <begin position="44"/>
        <end position="53"/>
    </location>
</feature>
<evidence type="ECO:0000256" key="8">
    <source>
        <dbReference type="ARBA" id="ARBA00023146"/>
    </source>
</evidence>
<comment type="catalytic activity">
    <reaction evidence="9 11">
        <text>tRNA(Tyr) + L-tyrosine + ATP = L-tyrosyl-tRNA(Tyr) + AMP + diphosphate + H(+)</text>
        <dbReference type="Rhea" id="RHEA:10220"/>
        <dbReference type="Rhea" id="RHEA-COMP:9706"/>
        <dbReference type="Rhea" id="RHEA-COMP:9707"/>
        <dbReference type="ChEBI" id="CHEBI:15378"/>
        <dbReference type="ChEBI" id="CHEBI:30616"/>
        <dbReference type="ChEBI" id="CHEBI:33019"/>
        <dbReference type="ChEBI" id="CHEBI:58315"/>
        <dbReference type="ChEBI" id="CHEBI:78442"/>
        <dbReference type="ChEBI" id="CHEBI:78536"/>
        <dbReference type="ChEBI" id="CHEBI:456215"/>
        <dbReference type="EC" id="6.1.1.1"/>
    </reaction>
</comment>
<dbReference type="PANTHER" id="PTHR11766">
    <property type="entry name" value="TYROSYL-TRNA SYNTHETASE"/>
    <property type="match status" value="1"/>
</dbReference>
<name>A0A1U9JUU8_9HYPH</name>
<dbReference type="KEGG" id="thd:BHV28_09330"/>
<reference evidence="14 15" key="1">
    <citation type="journal article" date="2010" name="Science">
        <title>Genomic comparison of the ants Camponotus floridanus and Harpegnathos saltator.</title>
        <authorList>
            <person name="Bonasio R."/>
            <person name="Zhang G."/>
            <person name="Ye C."/>
            <person name="Mutti N.S."/>
            <person name="Fang X."/>
            <person name="Qin N."/>
            <person name="Donahue G."/>
            <person name="Yang P."/>
            <person name="Li Q."/>
            <person name="Li C."/>
            <person name="Zhang P."/>
            <person name="Huang Z."/>
            <person name="Berger S.L."/>
            <person name="Reinberg D."/>
            <person name="Wang J."/>
            <person name="Liebig J."/>
        </authorList>
    </citation>
    <scope>NUCLEOTIDE SEQUENCE [LARGE SCALE GENOMIC DNA]</scope>
    <source>
        <strain evidence="14 15">Hsal</strain>
    </source>
</reference>
<dbReference type="PANTHER" id="PTHR11766:SF0">
    <property type="entry name" value="TYROSINE--TRNA LIGASE, MITOCHONDRIAL"/>
    <property type="match status" value="1"/>
</dbReference>
<dbReference type="Proteomes" id="UP000188912">
    <property type="component" value="Chromosome"/>
</dbReference>
<dbReference type="EMBL" id="CP017315">
    <property type="protein sequence ID" value="AQS41629.1"/>
    <property type="molecule type" value="Genomic_DNA"/>
</dbReference>
<dbReference type="CDD" id="cd00165">
    <property type="entry name" value="S4"/>
    <property type="match status" value="1"/>
</dbReference>
<comment type="subunit">
    <text evidence="11">Homodimer.</text>
</comment>
<evidence type="ECO:0000256" key="4">
    <source>
        <dbReference type="ARBA" id="ARBA00022741"/>
    </source>
</evidence>